<reference evidence="3 5" key="1">
    <citation type="submission" date="2020-01" db="EMBL/GenBank/DDBJ databases">
        <authorList>
            <consortium name="DOE Joint Genome Institute"/>
            <person name="Haridas S."/>
            <person name="Albert R."/>
            <person name="Binder M."/>
            <person name="Bloem J."/>
            <person name="Labutti K."/>
            <person name="Salamov A."/>
            <person name="Andreopoulos B."/>
            <person name="Baker S.E."/>
            <person name="Barry K."/>
            <person name="Bills G."/>
            <person name="Bluhm B.H."/>
            <person name="Cannon C."/>
            <person name="Castanera R."/>
            <person name="Culley D.E."/>
            <person name="Daum C."/>
            <person name="Ezra D."/>
            <person name="Gonzalez J.B."/>
            <person name="Henrissat B."/>
            <person name="Kuo A."/>
            <person name="Liang C."/>
            <person name="Lipzen A."/>
            <person name="Lutzoni F."/>
            <person name="Magnuson J."/>
            <person name="Mondo S."/>
            <person name="Nolan M."/>
            <person name="Ohm R."/>
            <person name="Pangilinan J."/>
            <person name="Park H.-J."/>
            <person name="Ramirez L."/>
            <person name="Alfaro M."/>
            <person name="Sun H."/>
            <person name="Tritt A."/>
            <person name="Yoshinaga Y."/>
            <person name="Zwiers L.-H."/>
            <person name="Turgeon B.G."/>
            <person name="Goodwin S.B."/>
            <person name="Spatafora J.W."/>
            <person name="Crous P.W."/>
            <person name="Grigoriev I.V."/>
        </authorList>
    </citation>
    <scope>NUCLEOTIDE SEQUENCE</scope>
    <source>
        <strain evidence="3 5">CBS 781.70</strain>
    </source>
</reference>
<dbReference type="RefSeq" id="XP_033531646.1">
    <property type="nucleotide sequence ID" value="XM_033680000.1"/>
</dbReference>
<keyword evidence="4" id="KW-1185">Reference proteome</keyword>
<protein>
    <recommendedName>
        <fullName evidence="2">Nephrocystin 3-like N-terminal domain-containing protein</fullName>
    </recommendedName>
</protein>
<organism evidence="3">
    <name type="scientific">Eremomyces bilateralis CBS 781.70</name>
    <dbReference type="NCBI Taxonomy" id="1392243"/>
    <lineage>
        <taxon>Eukaryota</taxon>
        <taxon>Fungi</taxon>
        <taxon>Dikarya</taxon>
        <taxon>Ascomycota</taxon>
        <taxon>Pezizomycotina</taxon>
        <taxon>Dothideomycetes</taxon>
        <taxon>Dothideomycetes incertae sedis</taxon>
        <taxon>Eremomycetales</taxon>
        <taxon>Eremomycetaceae</taxon>
        <taxon>Eremomyces</taxon>
    </lineage>
</organism>
<sequence>MASGSIPHHPNIHKQWRHLIYGPLSKLPGSSNQSRYILIVDALDECEDENDIRTILELLAEAQSLETVQLRVFLTSRPEVPIRNSFDHPRCRASGFCTPQNIVVDCRSRYPHILAARARTYCS</sequence>
<accession>A0A6G1FVT5</accession>
<feature type="domain" description="Nephrocystin 3-like N-terminal" evidence="2">
    <location>
        <begin position="11"/>
        <end position="77"/>
    </location>
</feature>
<evidence type="ECO:0000313" key="4">
    <source>
        <dbReference type="Proteomes" id="UP000504638"/>
    </source>
</evidence>
<dbReference type="InterPro" id="IPR056884">
    <property type="entry name" value="NPHP3-like_N"/>
</dbReference>
<dbReference type="GeneID" id="54420570"/>
<reference evidence="5" key="2">
    <citation type="submission" date="2020-04" db="EMBL/GenBank/DDBJ databases">
        <authorList>
            <consortium name="NCBI Genome Project"/>
        </authorList>
    </citation>
    <scope>NUCLEOTIDE SEQUENCE</scope>
    <source>
        <strain evidence="5">CBS 781.70</strain>
    </source>
</reference>
<reference evidence="5" key="3">
    <citation type="submission" date="2025-04" db="UniProtKB">
        <authorList>
            <consortium name="RefSeq"/>
        </authorList>
    </citation>
    <scope>IDENTIFICATION</scope>
    <source>
        <strain evidence="5">CBS 781.70</strain>
    </source>
</reference>
<evidence type="ECO:0000313" key="5">
    <source>
        <dbReference type="RefSeq" id="XP_033531646.1"/>
    </source>
</evidence>
<gene>
    <name evidence="3 5" type="ORF">P152DRAFT_460833</name>
</gene>
<dbReference type="Pfam" id="PF24883">
    <property type="entry name" value="NPHP3_N"/>
    <property type="match status" value="1"/>
</dbReference>
<evidence type="ECO:0000256" key="1">
    <source>
        <dbReference type="ARBA" id="ARBA00022737"/>
    </source>
</evidence>
<evidence type="ECO:0000259" key="2">
    <source>
        <dbReference type="Pfam" id="PF24883"/>
    </source>
</evidence>
<dbReference type="Proteomes" id="UP000504638">
    <property type="component" value="Unplaced"/>
</dbReference>
<keyword evidence="1" id="KW-0677">Repeat</keyword>
<proteinExistence type="predicted"/>
<dbReference type="AlphaFoldDB" id="A0A6G1FVT5"/>
<evidence type="ECO:0000313" key="3">
    <source>
        <dbReference type="EMBL" id="KAF1810015.1"/>
    </source>
</evidence>
<dbReference type="EMBL" id="ML975168">
    <property type="protein sequence ID" value="KAF1810015.1"/>
    <property type="molecule type" value="Genomic_DNA"/>
</dbReference>
<dbReference type="OrthoDB" id="674604at2759"/>
<name>A0A6G1FVT5_9PEZI</name>